<name>A0A8H7XU52_PSICU</name>
<organism evidence="2">
    <name type="scientific">Psilocybe cubensis</name>
    <name type="common">Psychedelic mushroom</name>
    <name type="synonym">Stropharia cubensis</name>
    <dbReference type="NCBI Taxonomy" id="181762"/>
    <lineage>
        <taxon>Eukaryota</taxon>
        <taxon>Fungi</taxon>
        <taxon>Dikarya</taxon>
        <taxon>Basidiomycota</taxon>
        <taxon>Agaricomycotina</taxon>
        <taxon>Agaricomycetes</taxon>
        <taxon>Agaricomycetidae</taxon>
        <taxon>Agaricales</taxon>
        <taxon>Agaricineae</taxon>
        <taxon>Strophariaceae</taxon>
        <taxon>Psilocybe</taxon>
    </lineage>
</organism>
<sequence length="390" mass="44579">MPRLRYPEISRLPKSTNFTAVQWRNQTPGSLDPFFTMKVYKAEQLVDPGHPAASIRKALFPNVRRDDLGIKMMPTGLLLREKRQFPAIPILSWRERVEMAKEGGLTARHLQNNINLRGTIFKPGEQLYPKYDYNNVLLPTQKITPCSPVLDVLLKKTWRRVPMAFHISTSKARMGSFRHQRKHIEKRLRAAINLIVTRGAYFDREADKIGINMEDSGRKWVMQGWTYMFLPSTKIHQMPYTELIDLLRTLLAHINSQAMTMEKKWLYDSLVAEELGSRLNRTGERTKSLSSSAVSDVHLTGLLQDDSMHPDLVEKVGLVNLQKSRAQKRDSAPELITSDRKEEQHGLSNVSTEALPSRILAGKTPAVWKQELISSLSLLVGQKHNSSHEK</sequence>
<comment type="caution">
    <text evidence="2">The sequence shown here is derived from an EMBL/GenBank/DDBJ whole genome shotgun (WGS) entry which is preliminary data.</text>
</comment>
<reference evidence="2" key="1">
    <citation type="submission" date="2021-02" db="EMBL/GenBank/DDBJ databases">
        <title>Psilocybe cubensis genome.</title>
        <authorList>
            <person name="Mckernan K.J."/>
            <person name="Crawford S."/>
            <person name="Trippe A."/>
            <person name="Kane L.T."/>
            <person name="Mclaughlin S."/>
        </authorList>
    </citation>
    <scope>NUCLEOTIDE SEQUENCE [LARGE SCALE GENOMIC DNA]</scope>
    <source>
        <strain evidence="2">MGC-MH-2018</strain>
    </source>
</reference>
<evidence type="ECO:0000256" key="1">
    <source>
        <dbReference type="SAM" id="MobiDB-lite"/>
    </source>
</evidence>
<evidence type="ECO:0000313" key="2">
    <source>
        <dbReference type="EMBL" id="KAG5165705.1"/>
    </source>
</evidence>
<gene>
    <name evidence="2" type="ORF">JR316_009288</name>
</gene>
<accession>A0A8H7XU52</accession>
<feature type="compositionally biased region" description="Basic and acidic residues" evidence="1">
    <location>
        <begin position="329"/>
        <end position="345"/>
    </location>
</feature>
<protein>
    <submittedName>
        <fullName evidence="2">Uncharacterized protein</fullName>
    </submittedName>
</protein>
<feature type="region of interest" description="Disordered" evidence="1">
    <location>
        <begin position="329"/>
        <end position="355"/>
    </location>
</feature>
<dbReference type="AlphaFoldDB" id="A0A8H7XU52"/>
<dbReference type="EMBL" id="JAFIQS010000009">
    <property type="protein sequence ID" value="KAG5165705.1"/>
    <property type="molecule type" value="Genomic_DNA"/>
</dbReference>
<proteinExistence type="predicted"/>